<dbReference type="Pfam" id="PF05193">
    <property type="entry name" value="Peptidase_M16_C"/>
    <property type="match status" value="1"/>
</dbReference>
<name>A0A480A3E2_9CYAN</name>
<comment type="caution">
    <text evidence="3">The sequence shown here is derived from an EMBL/GenBank/DDBJ whole genome shotgun (WGS) entry which is preliminary data.</text>
</comment>
<proteinExistence type="predicted"/>
<reference evidence="4" key="1">
    <citation type="submission" date="2019-02" db="EMBL/GenBank/DDBJ databases">
        <title>Draft genome sequence of Sphaerospermopsis reniformis NIES-1949.</title>
        <authorList>
            <person name="Yamaguchi H."/>
            <person name="Suzuki S."/>
            <person name="Kawachi M."/>
        </authorList>
    </citation>
    <scope>NUCLEOTIDE SEQUENCE [LARGE SCALE GENOMIC DNA]</scope>
    <source>
        <strain evidence="4">NIES-1949</strain>
    </source>
</reference>
<evidence type="ECO:0000259" key="1">
    <source>
        <dbReference type="Pfam" id="PF00675"/>
    </source>
</evidence>
<dbReference type="Gene3D" id="3.30.830.10">
    <property type="entry name" value="Metalloenzyme, LuxS/M16 peptidase-like"/>
    <property type="match status" value="2"/>
</dbReference>
<dbReference type="PANTHER" id="PTHR11851:SF225">
    <property type="entry name" value="NON-PEPTIDASE HOMOLOG YMXG"/>
    <property type="match status" value="1"/>
</dbReference>
<dbReference type="Proteomes" id="UP000300142">
    <property type="component" value="Unassembled WGS sequence"/>
</dbReference>
<dbReference type="Pfam" id="PF00675">
    <property type="entry name" value="Peptidase_M16"/>
    <property type="match status" value="1"/>
</dbReference>
<accession>A0A480A3E2</accession>
<feature type="domain" description="Peptidase M16 N-terminal" evidence="1">
    <location>
        <begin position="75"/>
        <end position="195"/>
    </location>
</feature>
<protein>
    <submittedName>
        <fullName evidence="3">Peptidase M16 domain-containing protein</fullName>
    </submittedName>
</protein>
<gene>
    <name evidence="3" type="ORF">SR1949_46110</name>
</gene>
<evidence type="ECO:0000259" key="2">
    <source>
        <dbReference type="Pfam" id="PF05193"/>
    </source>
</evidence>
<sequence length="498" mass="55980">MKVKKLKFSLKFSKSWRFISALVIAFLLTFNFSWVATAAAKHYSDLQFTPLSEIKLPKYERFVLDNGLVVYLIEDHELPLVSGTTLVKTGSRWESGDKVGLADVVGSLMRTGGTLKNSPDQLNEILEQRAASVETEMSETAGTASFDSLTEDLETVFGLFAEVLREPAFAQEKLDLIKTQVKGGIARRNDDPDDIASREFRKLIYGPESPYSRTVEYATLDQINREDVVKFYQQYYYPNNMILGIVGDFNPKQMRSLIQEKFGDWKPNPNISKTQLPQVSSANLGGVFFVNQPQLTQSNILIGHLGGTFDNPDYAALSVMNGVLNGFGGRLFNEVRSRQGLAYSVYGMWSPRFDYPGMFISGGQTRSDATVQFVKALKTEIKRIQNQRVTEKELNYAKESTLNSFVFNFQDPSQTLSRLMRYEYYGYPADFLFRYQKAVTATTTADVQRVARKYLKPENLVTLVVGNQTAIKPPLTQLAATVTPIDVTIPGSQTQAQK</sequence>
<dbReference type="InterPro" id="IPR011765">
    <property type="entry name" value="Pept_M16_N"/>
</dbReference>
<evidence type="ECO:0000313" key="3">
    <source>
        <dbReference type="EMBL" id="GCL39485.1"/>
    </source>
</evidence>
<dbReference type="PANTHER" id="PTHR11851">
    <property type="entry name" value="METALLOPROTEASE"/>
    <property type="match status" value="1"/>
</dbReference>
<dbReference type="EMBL" id="BJCE01000263">
    <property type="protein sequence ID" value="GCL39485.1"/>
    <property type="molecule type" value="Genomic_DNA"/>
</dbReference>
<dbReference type="SUPFAM" id="SSF63411">
    <property type="entry name" value="LuxS/MPP-like metallohydrolase"/>
    <property type="match status" value="2"/>
</dbReference>
<dbReference type="InterPro" id="IPR011249">
    <property type="entry name" value="Metalloenz_LuxS/M16"/>
</dbReference>
<dbReference type="GO" id="GO:0046872">
    <property type="term" value="F:metal ion binding"/>
    <property type="evidence" value="ECO:0007669"/>
    <property type="project" value="InterPro"/>
</dbReference>
<dbReference type="InterPro" id="IPR050361">
    <property type="entry name" value="MPP/UQCRC_Complex"/>
</dbReference>
<keyword evidence="4" id="KW-1185">Reference proteome</keyword>
<feature type="domain" description="Peptidase M16 C-terminal" evidence="2">
    <location>
        <begin position="223"/>
        <end position="399"/>
    </location>
</feature>
<organism evidence="3 4">
    <name type="scientific">Sphaerospermopsis reniformis</name>
    <dbReference type="NCBI Taxonomy" id="531300"/>
    <lineage>
        <taxon>Bacteria</taxon>
        <taxon>Bacillati</taxon>
        <taxon>Cyanobacteriota</taxon>
        <taxon>Cyanophyceae</taxon>
        <taxon>Nostocales</taxon>
        <taxon>Aphanizomenonaceae</taxon>
        <taxon>Sphaerospermopsis</taxon>
    </lineage>
</organism>
<evidence type="ECO:0000313" key="4">
    <source>
        <dbReference type="Proteomes" id="UP000300142"/>
    </source>
</evidence>
<dbReference type="AlphaFoldDB" id="A0A480A3E2"/>
<dbReference type="InterPro" id="IPR007863">
    <property type="entry name" value="Peptidase_M16_C"/>
</dbReference>